<accession>A0A9X3DCL1</accession>
<evidence type="ECO:0000313" key="1">
    <source>
        <dbReference type="EMBL" id="MCX3265174.1"/>
    </source>
</evidence>
<organism evidence="1 2">
    <name type="scientific">Pedobacter agri</name>
    <dbReference type="NCBI Taxonomy" id="454586"/>
    <lineage>
        <taxon>Bacteria</taxon>
        <taxon>Pseudomonadati</taxon>
        <taxon>Bacteroidota</taxon>
        <taxon>Sphingobacteriia</taxon>
        <taxon>Sphingobacteriales</taxon>
        <taxon>Sphingobacteriaceae</taxon>
        <taxon>Pedobacter</taxon>
    </lineage>
</organism>
<dbReference type="PROSITE" id="PS51257">
    <property type="entry name" value="PROKAR_LIPOPROTEIN"/>
    <property type="match status" value="1"/>
</dbReference>
<dbReference type="AlphaFoldDB" id="A0A9X3DCL1"/>
<dbReference type="EMBL" id="JAPJUH010000003">
    <property type="protein sequence ID" value="MCX3265174.1"/>
    <property type="molecule type" value="Genomic_DNA"/>
</dbReference>
<comment type="caution">
    <text evidence="1">The sequence shown here is derived from an EMBL/GenBank/DDBJ whole genome shotgun (WGS) entry which is preliminary data.</text>
</comment>
<gene>
    <name evidence="1" type="ORF">OQZ29_10475</name>
</gene>
<sequence length="219" mass="25216">MKNKILILMLLFAVSSCKSKPDQSTHVSDLAAKNDTSKLSKTVMGISAENKSNTSWVDDLKDFRQALYSKDVAKLKTYFSFPVGDDNWGYPVQFTADELKERKAKYANPSLLYEKDFERYYDQIFDKDLLKSIMKLKTASLLQNHQAETQEFNEGDFNFKLLANYYEKDKITLHLNLSYSNNAVDENGDPVSEGEHNKIYVFDIVEGKKLRFQRIVFAG</sequence>
<evidence type="ECO:0000313" key="2">
    <source>
        <dbReference type="Proteomes" id="UP001142592"/>
    </source>
</evidence>
<dbReference type="RefSeq" id="WP_010600657.1">
    <property type="nucleotide sequence ID" value="NZ_JAPJUH010000003.1"/>
</dbReference>
<keyword evidence="2" id="KW-1185">Reference proteome</keyword>
<dbReference type="Proteomes" id="UP001142592">
    <property type="component" value="Unassembled WGS sequence"/>
</dbReference>
<proteinExistence type="predicted"/>
<name>A0A9X3DCL1_9SPHI</name>
<reference evidence="1" key="1">
    <citation type="submission" date="2022-11" db="EMBL/GenBank/DDBJ databases">
        <authorList>
            <person name="Graham C."/>
            <person name="Newman J.D."/>
        </authorList>
    </citation>
    <scope>NUCLEOTIDE SEQUENCE</scope>
    <source>
        <strain evidence="1">DSM 19486</strain>
    </source>
</reference>
<protein>
    <submittedName>
        <fullName evidence="1">Uncharacterized protein</fullName>
    </submittedName>
</protein>